<dbReference type="Proteomes" id="UP000677082">
    <property type="component" value="Unassembled WGS sequence"/>
</dbReference>
<protein>
    <submittedName>
        <fullName evidence="2">Uncharacterized protein</fullName>
    </submittedName>
</protein>
<proteinExistence type="predicted"/>
<keyword evidence="1" id="KW-0472">Membrane</keyword>
<comment type="caution">
    <text evidence="2">The sequence shown here is derived from an EMBL/GenBank/DDBJ whole genome shotgun (WGS) entry which is preliminary data.</text>
</comment>
<evidence type="ECO:0000313" key="2">
    <source>
        <dbReference type="EMBL" id="GIM96622.1"/>
    </source>
</evidence>
<keyword evidence="3" id="KW-1185">Reference proteome</keyword>
<dbReference type="AlphaFoldDB" id="A0A919WAG8"/>
<keyword evidence="1" id="KW-1133">Transmembrane helix</keyword>
<keyword evidence="1" id="KW-0812">Transmembrane</keyword>
<evidence type="ECO:0000313" key="3">
    <source>
        <dbReference type="Proteomes" id="UP000677082"/>
    </source>
</evidence>
<feature type="transmembrane region" description="Helical" evidence="1">
    <location>
        <begin position="113"/>
        <end position="133"/>
    </location>
</feature>
<evidence type="ECO:0000256" key="1">
    <source>
        <dbReference type="SAM" id="Phobius"/>
    </source>
</evidence>
<accession>A0A919WAG8</accession>
<dbReference type="EMBL" id="BOQN01000123">
    <property type="protein sequence ID" value="GIM96622.1"/>
    <property type="molecule type" value="Genomic_DNA"/>
</dbReference>
<name>A0A919WAG8_9ACTN</name>
<organism evidence="2 3">
    <name type="scientific">Paractinoplanes toevensis</name>
    <dbReference type="NCBI Taxonomy" id="571911"/>
    <lineage>
        <taxon>Bacteria</taxon>
        <taxon>Bacillati</taxon>
        <taxon>Actinomycetota</taxon>
        <taxon>Actinomycetes</taxon>
        <taxon>Micromonosporales</taxon>
        <taxon>Micromonosporaceae</taxon>
        <taxon>Paractinoplanes</taxon>
    </lineage>
</organism>
<reference evidence="2 3" key="1">
    <citation type="submission" date="2021-03" db="EMBL/GenBank/DDBJ databases">
        <title>Whole genome shotgun sequence of Actinoplanes toevensis NBRC 105298.</title>
        <authorList>
            <person name="Komaki H."/>
            <person name="Tamura T."/>
        </authorList>
    </citation>
    <scope>NUCLEOTIDE SEQUENCE [LARGE SCALE GENOMIC DNA]</scope>
    <source>
        <strain evidence="2 3">NBRC 105298</strain>
    </source>
</reference>
<sequence>MQGVVGAVGGCAEGDGGLGTDVDHGGAARPGVPQGQAGAAHLEVALAGHRGHQGRGVVAVLLDPGAGLPVQVDVHVQNLLSVQVEQRRHGVPLAAGQGERVHHRGRVGPGGDWPAVVVALGIPFLLGAVLVTVRRVIDAGRWCGASSVTGASSRRRRER</sequence>
<gene>
    <name evidence="2" type="ORF">Ato02nite_084150</name>
</gene>